<dbReference type="InterPro" id="IPR050428">
    <property type="entry name" value="TCS_sensor_his_kinase"/>
</dbReference>
<dbReference type="PROSITE" id="PS50109">
    <property type="entry name" value="HIS_KIN"/>
    <property type="match status" value="1"/>
</dbReference>
<dbReference type="InterPro" id="IPR036097">
    <property type="entry name" value="HisK_dim/P_sf"/>
</dbReference>
<name>A0A248LIR6_9NEIS</name>
<dbReference type="GO" id="GO:0000155">
    <property type="term" value="F:phosphorelay sensor kinase activity"/>
    <property type="evidence" value="ECO:0007669"/>
    <property type="project" value="InterPro"/>
</dbReference>
<proteinExistence type="predicted"/>
<dbReference type="InterPro" id="IPR003661">
    <property type="entry name" value="HisK_dim/P_dom"/>
</dbReference>
<dbReference type="PRINTS" id="PR00344">
    <property type="entry name" value="BCTRLSENSOR"/>
</dbReference>
<comment type="subcellular location">
    <subcellularLocation>
        <location evidence="2">Membrane</location>
        <topology evidence="2">Multi-pass membrane protein</topology>
    </subcellularLocation>
</comment>
<dbReference type="Pfam" id="PF02518">
    <property type="entry name" value="HATPase_c"/>
    <property type="match status" value="1"/>
</dbReference>
<feature type="transmembrane region" description="Helical" evidence="13">
    <location>
        <begin position="21"/>
        <end position="40"/>
    </location>
</feature>
<dbReference type="PANTHER" id="PTHR45436:SF14">
    <property type="entry name" value="SENSOR PROTEIN QSEC"/>
    <property type="match status" value="1"/>
</dbReference>
<evidence type="ECO:0000256" key="6">
    <source>
        <dbReference type="ARBA" id="ARBA00022692"/>
    </source>
</evidence>
<evidence type="ECO:0000256" key="11">
    <source>
        <dbReference type="ARBA" id="ARBA00023012"/>
    </source>
</evidence>
<dbReference type="EC" id="2.7.13.3" evidence="3"/>
<comment type="catalytic activity">
    <reaction evidence="1">
        <text>ATP + protein L-histidine = ADP + protein N-phospho-L-histidine.</text>
        <dbReference type="EC" id="2.7.13.3"/>
    </reaction>
</comment>
<evidence type="ECO:0000313" key="15">
    <source>
        <dbReference type="EMBL" id="ASJ24647.1"/>
    </source>
</evidence>
<keyword evidence="11" id="KW-0902">Two-component regulatory system</keyword>
<accession>A0A248LIR6</accession>
<dbReference type="EMBL" id="CP022115">
    <property type="protein sequence ID" value="ASJ24647.1"/>
    <property type="molecule type" value="Genomic_DNA"/>
</dbReference>
<evidence type="ECO:0000256" key="1">
    <source>
        <dbReference type="ARBA" id="ARBA00000085"/>
    </source>
</evidence>
<dbReference type="InterPro" id="IPR004358">
    <property type="entry name" value="Sig_transdc_His_kin-like_C"/>
</dbReference>
<dbReference type="CDD" id="cd00075">
    <property type="entry name" value="HATPase"/>
    <property type="match status" value="1"/>
</dbReference>
<dbReference type="InterPro" id="IPR036890">
    <property type="entry name" value="HATPase_C_sf"/>
</dbReference>
<evidence type="ECO:0000256" key="9">
    <source>
        <dbReference type="ARBA" id="ARBA00022840"/>
    </source>
</evidence>
<evidence type="ECO:0000256" key="3">
    <source>
        <dbReference type="ARBA" id="ARBA00012438"/>
    </source>
</evidence>
<dbReference type="OrthoDB" id="8583694at2"/>
<dbReference type="InterPro" id="IPR003594">
    <property type="entry name" value="HATPase_dom"/>
</dbReference>
<keyword evidence="9" id="KW-0067">ATP-binding</keyword>
<gene>
    <name evidence="15" type="primary">qseC</name>
    <name evidence="15" type="ORF">LHGZ1_1816</name>
</gene>
<dbReference type="AlphaFoldDB" id="A0A248LIR6"/>
<keyword evidence="12 13" id="KW-0472">Membrane</keyword>
<evidence type="ECO:0000256" key="2">
    <source>
        <dbReference type="ARBA" id="ARBA00004141"/>
    </source>
</evidence>
<dbReference type="SMART" id="SM00388">
    <property type="entry name" value="HisKA"/>
    <property type="match status" value="1"/>
</dbReference>
<evidence type="ECO:0000256" key="7">
    <source>
        <dbReference type="ARBA" id="ARBA00022741"/>
    </source>
</evidence>
<evidence type="ECO:0000256" key="8">
    <source>
        <dbReference type="ARBA" id="ARBA00022777"/>
    </source>
</evidence>
<dbReference type="GO" id="GO:0005886">
    <property type="term" value="C:plasma membrane"/>
    <property type="evidence" value="ECO:0007669"/>
    <property type="project" value="TreeGrafter"/>
</dbReference>
<dbReference type="SUPFAM" id="SSF47384">
    <property type="entry name" value="Homodimeric domain of signal transducing histidine kinase"/>
    <property type="match status" value="1"/>
</dbReference>
<dbReference type="Pfam" id="PF00512">
    <property type="entry name" value="HisKA"/>
    <property type="match status" value="1"/>
</dbReference>
<dbReference type="InterPro" id="IPR005467">
    <property type="entry name" value="His_kinase_dom"/>
</dbReference>
<dbReference type="RefSeq" id="WP_088860850.1">
    <property type="nucleotide sequence ID" value="NZ_CP022115.1"/>
</dbReference>
<protein>
    <recommendedName>
        <fullName evidence="3">histidine kinase</fullName>
        <ecNumber evidence="3">2.7.13.3</ecNumber>
    </recommendedName>
</protein>
<evidence type="ECO:0000256" key="10">
    <source>
        <dbReference type="ARBA" id="ARBA00022989"/>
    </source>
</evidence>
<keyword evidence="7" id="KW-0547">Nucleotide-binding</keyword>
<evidence type="ECO:0000256" key="5">
    <source>
        <dbReference type="ARBA" id="ARBA00022679"/>
    </source>
</evidence>
<dbReference type="SUPFAM" id="SSF55874">
    <property type="entry name" value="ATPase domain of HSP90 chaperone/DNA topoisomerase II/histidine kinase"/>
    <property type="match status" value="1"/>
</dbReference>
<evidence type="ECO:0000256" key="12">
    <source>
        <dbReference type="ARBA" id="ARBA00023136"/>
    </source>
</evidence>
<dbReference type="GO" id="GO:0005524">
    <property type="term" value="F:ATP binding"/>
    <property type="evidence" value="ECO:0007669"/>
    <property type="project" value="UniProtKB-KW"/>
</dbReference>
<keyword evidence="6 13" id="KW-0812">Transmembrane</keyword>
<evidence type="ECO:0000256" key="13">
    <source>
        <dbReference type="SAM" id="Phobius"/>
    </source>
</evidence>
<dbReference type="Proteomes" id="UP000197424">
    <property type="component" value="Chromosome"/>
</dbReference>
<keyword evidence="10 13" id="KW-1133">Transmembrane helix</keyword>
<evidence type="ECO:0000256" key="4">
    <source>
        <dbReference type="ARBA" id="ARBA00022553"/>
    </source>
</evidence>
<sequence length="438" mass="48669">MKGRRWQAVKSSLMLRLSLRLALGVMIVALVVVTMVVLRIQHEMKDLMEGELERSALILIHTEADDRTLQELRKYEDEHTLGTVFSIYDNKGRLLASSSDHPLPLIGDDDTIRYRGKPWLAHVLTGHDRTIVLAMPESIQLDMAREVLKKLVMPLLIALGLLLPWTLWGVWRGLRPLSAFAREVEGRNNDDLSAFVTPVPTEAMPLQRALNRRQTEIAGRIERERRFIGDAAHELRTPLAGMLAALDLAERTPREDVRTRALGNVRRAGLNATRLVAQLLELARLDHAEHAALETVDLAVMARTLRDNWPGIEVIEQQPVAVLARASWLEQAVGNLIENARRYGGSEVVIRIELNGPTLQVIDNGPGVAPEVLPRLGERFFRPAGQKSSGSGIGLSIVRRMVELCGGSLRFVSPPGQGLTVSMTFRSATAFNADRQPS</sequence>
<evidence type="ECO:0000259" key="14">
    <source>
        <dbReference type="PROSITE" id="PS50109"/>
    </source>
</evidence>
<reference evidence="16" key="1">
    <citation type="submission" date="2017-06" db="EMBL/GenBank/DDBJ databases">
        <title>Whole genome sequence of Laribacter hongkongensis LHGZ1.</title>
        <authorList>
            <person name="Chen D."/>
            <person name="Wu H."/>
            <person name="Chen J."/>
        </authorList>
    </citation>
    <scope>NUCLEOTIDE SEQUENCE [LARGE SCALE GENOMIC DNA]</scope>
    <source>
        <strain evidence="16">LHGZ1</strain>
    </source>
</reference>
<dbReference type="Gene3D" id="3.30.565.10">
    <property type="entry name" value="Histidine kinase-like ATPase, C-terminal domain"/>
    <property type="match status" value="1"/>
</dbReference>
<organism evidence="15 16">
    <name type="scientific">Laribacter hongkongensis</name>
    <dbReference type="NCBI Taxonomy" id="168471"/>
    <lineage>
        <taxon>Bacteria</taxon>
        <taxon>Pseudomonadati</taxon>
        <taxon>Pseudomonadota</taxon>
        <taxon>Betaproteobacteria</taxon>
        <taxon>Neisseriales</taxon>
        <taxon>Aquaspirillaceae</taxon>
        <taxon>Laribacter</taxon>
    </lineage>
</organism>
<keyword evidence="5" id="KW-0808">Transferase</keyword>
<dbReference type="CDD" id="cd00082">
    <property type="entry name" value="HisKA"/>
    <property type="match status" value="1"/>
</dbReference>
<keyword evidence="8" id="KW-0418">Kinase</keyword>
<dbReference type="PANTHER" id="PTHR45436">
    <property type="entry name" value="SENSOR HISTIDINE KINASE YKOH"/>
    <property type="match status" value="1"/>
</dbReference>
<evidence type="ECO:0000313" key="16">
    <source>
        <dbReference type="Proteomes" id="UP000197424"/>
    </source>
</evidence>
<keyword evidence="4" id="KW-0597">Phosphoprotein</keyword>
<dbReference type="Gene3D" id="1.10.287.130">
    <property type="match status" value="1"/>
</dbReference>
<feature type="domain" description="Histidine kinase" evidence="14">
    <location>
        <begin position="230"/>
        <end position="429"/>
    </location>
</feature>
<dbReference type="SMART" id="SM00387">
    <property type="entry name" value="HATPase_c"/>
    <property type="match status" value="1"/>
</dbReference>